<dbReference type="Proteomes" id="UP000054639">
    <property type="component" value="Unassembled WGS sequence"/>
</dbReference>
<dbReference type="Proteomes" id="UP000254230">
    <property type="component" value="Unassembled WGS sequence"/>
</dbReference>
<dbReference type="STRING" id="45072.Lqua_0210"/>
<sequence length="213" mass="24339">MPRKKNARTFKWNLAFDRLLAEIIDTRSSQTWTNIAKQLETNILAEKNYAHLTKFPNGKQCRERWVDHLDPNVSHDSFTHEELDYIFKRKMEGAGFAEIGRELGHSARQVKNSYHNNKHKRVGTPTEPRAFEVELPNPESDMGTSSTSVSDDPVTPRLFSDPFINRNLSFFSVLSEPSCDLLNELHDLRGLGEVVDDMLREPCSGYGAIDKGF</sequence>
<evidence type="ECO:0000313" key="4">
    <source>
        <dbReference type="Proteomes" id="UP000054639"/>
    </source>
</evidence>
<evidence type="ECO:0000259" key="1">
    <source>
        <dbReference type="PROSITE" id="PS50090"/>
    </source>
</evidence>
<accession>A0A378KQQ0</accession>
<dbReference type="Gene3D" id="1.10.10.60">
    <property type="entry name" value="Homeodomain-like"/>
    <property type="match status" value="1"/>
</dbReference>
<dbReference type="PANTHER" id="PTHR45614">
    <property type="entry name" value="MYB PROTEIN-RELATED"/>
    <property type="match status" value="1"/>
</dbReference>
<dbReference type="InterPro" id="IPR001005">
    <property type="entry name" value="SANT/Myb"/>
</dbReference>
<keyword evidence="4" id="KW-1185">Reference proteome</keyword>
<protein>
    <recommendedName>
        <fullName evidence="1">Myb-like domain-containing protein</fullName>
    </recommendedName>
</protein>
<name>A0A378KQQ0_9GAMM</name>
<dbReference type="GO" id="GO:0000978">
    <property type="term" value="F:RNA polymerase II cis-regulatory region sequence-specific DNA binding"/>
    <property type="evidence" value="ECO:0007669"/>
    <property type="project" value="TreeGrafter"/>
</dbReference>
<gene>
    <name evidence="2" type="ORF">Lqua_0210</name>
    <name evidence="3" type="ORF">NCTC12376_00675</name>
</gene>
<dbReference type="InterPro" id="IPR009057">
    <property type="entry name" value="Homeodomain-like_sf"/>
</dbReference>
<evidence type="ECO:0000313" key="5">
    <source>
        <dbReference type="Proteomes" id="UP000254230"/>
    </source>
</evidence>
<proteinExistence type="predicted"/>
<dbReference type="SUPFAM" id="SSF46689">
    <property type="entry name" value="Homeodomain-like"/>
    <property type="match status" value="1"/>
</dbReference>
<reference evidence="3 5" key="2">
    <citation type="submission" date="2018-06" db="EMBL/GenBank/DDBJ databases">
        <authorList>
            <consortium name="Pathogen Informatics"/>
            <person name="Doyle S."/>
        </authorList>
    </citation>
    <scope>NUCLEOTIDE SEQUENCE [LARGE SCALE GENOMIC DNA]</scope>
    <source>
        <strain evidence="3 5">NCTC12376</strain>
    </source>
</reference>
<evidence type="ECO:0000313" key="3">
    <source>
        <dbReference type="EMBL" id="STY16882.1"/>
    </source>
</evidence>
<dbReference type="EMBL" id="LNYR01000002">
    <property type="protein sequence ID" value="KTD54703.1"/>
    <property type="molecule type" value="Genomic_DNA"/>
</dbReference>
<dbReference type="AlphaFoldDB" id="A0A378KQQ0"/>
<organism evidence="3 5">
    <name type="scientific">Legionella quateirensis</name>
    <dbReference type="NCBI Taxonomy" id="45072"/>
    <lineage>
        <taxon>Bacteria</taxon>
        <taxon>Pseudomonadati</taxon>
        <taxon>Pseudomonadota</taxon>
        <taxon>Gammaproteobacteria</taxon>
        <taxon>Legionellales</taxon>
        <taxon>Legionellaceae</taxon>
        <taxon>Legionella</taxon>
    </lineage>
</organism>
<reference evidence="2 4" key="1">
    <citation type="submission" date="2015-11" db="EMBL/GenBank/DDBJ databases">
        <title>Genomic analysis of 38 Legionella species identifies large and diverse effector repertoires.</title>
        <authorList>
            <person name="Burstein D."/>
            <person name="Amaro F."/>
            <person name="Zusman T."/>
            <person name="Lifshitz Z."/>
            <person name="Cohen O."/>
            <person name="Gilbert J.A."/>
            <person name="Pupko T."/>
            <person name="Shuman H.A."/>
            <person name="Segal G."/>
        </authorList>
    </citation>
    <scope>NUCLEOTIDE SEQUENCE [LARGE SCALE GENOMIC DNA]</scope>
    <source>
        <strain evidence="2 4">ATCC 49507</strain>
    </source>
</reference>
<dbReference type="GO" id="GO:0000981">
    <property type="term" value="F:DNA-binding transcription factor activity, RNA polymerase II-specific"/>
    <property type="evidence" value="ECO:0007669"/>
    <property type="project" value="TreeGrafter"/>
</dbReference>
<dbReference type="PANTHER" id="PTHR45614:SF273">
    <property type="entry name" value="MYB DOMAIN PROTEIN 100-RELATED"/>
    <property type="match status" value="1"/>
</dbReference>
<evidence type="ECO:0000313" key="2">
    <source>
        <dbReference type="EMBL" id="KTD54703.1"/>
    </source>
</evidence>
<dbReference type="Pfam" id="PF13921">
    <property type="entry name" value="Myb_DNA-bind_6"/>
    <property type="match status" value="1"/>
</dbReference>
<dbReference type="EMBL" id="UGOW01000001">
    <property type="protein sequence ID" value="STY16882.1"/>
    <property type="molecule type" value="Genomic_DNA"/>
</dbReference>
<dbReference type="RefSeq" id="WP_058472469.1">
    <property type="nucleotide sequence ID" value="NZ_CAAAIL010000014.1"/>
</dbReference>
<dbReference type="PROSITE" id="PS50090">
    <property type="entry name" value="MYB_LIKE"/>
    <property type="match status" value="1"/>
</dbReference>
<feature type="domain" description="Myb-like" evidence="1">
    <location>
        <begin position="4"/>
        <end position="69"/>
    </location>
</feature>
<dbReference type="InterPro" id="IPR050560">
    <property type="entry name" value="MYB_TF"/>
</dbReference>